<evidence type="ECO:0000313" key="2">
    <source>
        <dbReference type="Proteomes" id="UP000789525"/>
    </source>
</evidence>
<comment type="caution">
    <text evidence="1">The sequence shown here is derived from an EMBL/GenBank/DDBJ whole genome shotgun (WGS) entry which is preliminary data.</text>
</comment>
<keyword evidence="2" id="KW-1185">Reference proteome</keyword>
<gene>
    <name evidence="1" type="ORF">ACOLOM_LOCUS8466</name>
</gene>
<dbReference type="Proteomes" id="UP000789525">
    <property type="component" value="Unassembled WGS sequence"/>
</dbReference>
<dbReference type="EMBL" id="CAJVPT010021915">
    <property type="protein sequence ID" value="CAG8657525.1"/>
    <property type="molecule type" value="Genomic_DNA"/>
</dbReference>
<sequence length="160" mass="18100">MANLDMATTASRPSSPTQDLWSSILDSVSNSRSIPSKQVLLLGEPRTGKSTLAASLLQKPLEPDRPRDDFALGFDWADVRDDADEVYTVQSSNSIHTKLVSNVLPPRSAIPNTLIMIVLDWTKPWTFIDQLEMWMKWIDEWSKGDGNRETEVLREEGKER</sequence>
<organism evidence="1 2">
    <name type="scientific">Acaulospora colombiana</name>
    <dbReference type="NCBI Taxonomy" id="27376"/>
    <lineage>
        <taxon>Eukaryota</taxon>
        <taxon>Fungi</taxon>
        <taxon>Fungi incertae sedis</taxon>
        <taxon>Mucoromycota</taxon>
        <taxon>Glomeromycotina</taxon>
        <taxon>Glomeromycetes</taxon>
        <taxon>Diversisporales</taxon>
        <taxon>Acaulosporaceae</taxon>
        <taxon>Acaulospora</taxon>
    </lineage>
</organism>
<reference evidence="1" key="1">
    <citation type="submission" date="2021-06" db="EMBL/GenBank/DDBJ databases">
        <authorList>
            <person name="Kallberg Y."/>
            <person name="Tangrot J."/>
            <person name="Rosling A."/>
        </authorList>
    </citation>
    <scope>NUCLEOTIDE SEQUENCE</scope>
    <source>
        <strain evidence="1">CL356</strain>
    </source>
</reference>
<proteinExistence type="predicted"/>
<protein>
    <submittedName>
        <fullName evidence="1">13088_t:CDS:1</fullName>
    </submittedName>
</protein>
<name>A0ACA9NNG5_9GLOM</name>
<feature type="non-terminal residue" evidence="1">
    <location>
        <position position="160"/>
    </location>
</feature>
<accession>A0ACA9NNG5</accession>
<evidence type="ECO:0000313" key="1">
    <source>
        <dbReference type="EMBL" id="CAG8657525.1"/>
    </source>
</evidence>